<dbReference type="InterPro" id="IPR001283">
    <property type="entry name" value="CRISP-related"/>
</dbReference>
<keyword evidence="4" id="KW-1185">Reference proteome</keyword>
<dbReference type="WBParaSite" id="TCNE_0001094501-mRNA-1">
    <property type="protein sequence ID" value="TCNE_0001094501-mRNA-1"/>
    <property type="gene ID" value="TCNE_0001094501"/>
</dbReference>
<proteinExistence type="predicted"/>
<dbReference type="PRINTS" id="PR00837">
    <property type="entry name" value="V5TPXLIKE"/>
</dbReference>
<feature type="region of interest" description="Disordered" evidence="1">
    <location>
        <begin position="1"/>
        <end position="40"/>
    </location>
</feature>
<gene>
    <name evidence="3" type="ORF">TCNE_LOCUS10945</name>
</gene>
<sequence>MSPSVPTQETPKPKTTTHAKPPATTPRPSGKECPSVPNVKFDPHTRQIALQVHNELRSKLAHGTAVYKDGGHLRAGKNIYQMEWADKCAFKHSPWSYRHAGENLYEMWTSGTVGSLEKNIVNAVNAWWSELKKYDAAKNPNNTFNDFVFSTSGHWSQEVQIFFYFSVFPIVSAKTRCESKAITDEDRKSMAEQINHRRSELALGKVSYRGKTAKKAKNMYKLQYDCDLENKAQAMAQQCSIWYSSYSGETKSISMGSVPTMVTFNSSLANWWSELAWYWFNNEKYTFNKDYINNGANDFTQLAWGETTRFGCGVNARCGKGNWLSSVTVCLYSKPGNINGKPIYEIGEPCKKDDDCTTYAGSKCSVQEGLCIKP</sequence>
<feature type="domain" description="SCP" evidence="2">
    <location>
        <begin position="185"/>
        <end position="340"/>
    </location>
</feature>
<feature type="compositionally biased region" description="Low complexity" evidence="1">
    <location>
        <begin position="13"/>
        <end position="28"/>
    </location>
</feature>
<evidence type="ECO:0000313" key="4">
    <source>
        <dbReference type="Proteomes" id="UP000050794"/>
    </source>
</evidence>
<organism evidence="4 5">
    <name type="scientific">Toxocara canis</name>
    <name type="common">Canine roundworm</name>
    <dbReference type="NCBI Taxonomy" id="6265"/>
    <lineage>
        <taxon>Eukaryota</taxon>
        <taxon>Metazoa</taxon>
        <taxon>Ecdysozoa</taxon>
        <taxon>Nematoda</taxon>
        <taxon>Chromadorea</taxon>
        <taxon>Rhabditida</taxon>
        <taxon>Spirurina</taxon>
        <taxon>Ascaridomorpha</taxon>
        <taxon>Ascaridoidea</taxon>
        <taxon>Toxocaridae</taxon>
        <taxon>Toxocara</taxon>
    </lineage>
</organism>
<accession>A0A183UR25</accession>
<reference evidence="5" key="1">
    <citation type="submission" date="2016-06" db="UniProtKB">
        <authorList>
            <consortium name="WormBaseParasite"/>
        </authorList>
    </citation>
    <scope>IDENTIFICATION</scope>
</reference>
<dbReference type="Gene3D" id="3.40.33.10">
    <property type="entry name" value="CAP"/>
    <property type="match status" value="2"/>
</dbReference>
<dbReference type="CDD" id="cd05380">
    <property type="entry name" value="CAP_euk"/>
    <property type="match status" value="2"/>
</dbReference>
<protein>
    <submittedName>
        <fullName evidence="5">SCP domain-containing protein</fullName>
    </submittedName>
</protein>
<dbReference type="SUPFAM" id="SSF55797">
    <property type="entry name" value="PR-1-like"/>
    <property type="match status" value="2"/>
</dbReference>
<reference evidence="3 4" key="2">
    <citation type="submission" date="2018-11" db="EMBL/GenBank/DDBJ databases">
        <authorList>
            <consortium name="Pathogen Informatics"/>
        </authorList>
    </citation>
    <scope>NUCLEOTIDE SEQUENCE [LARGE SCALE GENOMIC DNA]</scope>
</reference>
<name>A0A183UR25_TOXCA</name>
<dbReference type="EMBL" id="UYWY01020672">
    <property type="protein sequence ID" value="VDM42266.1"/>
    <property type="molecule type" value="Genomic_DNA"/>
</dbReference>
<evidence type="ECO:0000313" key="3">
    <source>
        <dbReference type="EMBL" id="VDM42266.1"/>
    </source>
</evidence>
<feature type="domain" description="SCP" evidence="2">
    <location>
        <begin position="44"/>
        <end position="172"/>
    </location>
</feature>
<dbReference type="Proteomes" id="UP000050794">
    <property type="component" value="Unassembled WGS sequence"/>
</dbReference>
<dbReference type="AlphaFoldDB" id="A0A183UR25"/>
<dbReference type="PANTHER" id="PTHR10334">
    <property type="entry name" value="CYSTEINE-RICH SECRETORY PROTEIN-RELATED"/>
    <property type="match status" value="1"/>
</dbReference>
<evidence type="ECO:0000313" key="5">
    <source>
        <dbReference type="WBParaSite" id="TCNE_0001094501-mRNA-1"/>
    </source>
</evidence>
<dbReference type="InterPro" id="IPR035940">
    <property type="entry name" value="CAP_sf"/>
</dbReference>
<dbReference type="InterPro" id="IPR014044">
    <property type="entry name" value="CAP_dom"/>
</dbReference>
<evidence type="ECO:0000256" key="1">
    <source>
        <dbReference type="SAM" id="MobiDB-lite"/>
    </source>
</evidence>
<evidence type="ECO:0000259" key="2">
    <source>
        <dbReference type="SMART" id="SM00198"/>
    </source>
</evidence>
<dbReference type="Pfam" id="PF00188">
    <property type="entry name" value="CAP"/>
    <property type="match status" value="1"/>
</dbReference>
<dbReference type="SMART" id="SM00198">
    <property type="entry name" value="SCP"/>
    <property type="match status" value="2"/>
</dbReference>